<dbReference type="EMBL" id="MU006107">
    <property type="protein sequence ID" value="KAF2835751.1"/>
    <property type="molecule type" value="Genomic_DNA"/>
</dbReference>
<feature type="compositionally biased region" description="Acidic residues" evidence="1">
    <location>
        <begin position="249"/>
        <end position="261"/>
    </location>
</feature>
<feature type="compositionally biased region" description="Polar residues" evidence="1">
    <location>
        <begin position="157"/>
        <end position="168"/>
    </location>
</feature>
<name>A0A9P4VJX4_9PEZI</name>
<feature type="compositionally biased region" description="Polar residues" evidence="1">
    <location>
        <begin position="134"/>
        <end position="143"/>
    </location>
</feature>
<feature type="region of interest" description="Disordered" evidence="1">
    <location>
        <begin position="228"/>
        <end position="261"/>
    </location>
</feature>
<gene>
    <name evidence="3" type="ORF">M501DRAFT_1019738</name>
</gene>
<evidence type="ECO:0000259" key="2">
    <source>
        <dbReference type="PROSITE" id="PS51379"/>
    </source>
</evidence>
<feature type="region of interest" description="Disordered" evidence="1">
    <location>
        <begin position="133"/>
        <end position="183"/>
    </location>
</feature>
<feature type="domain" description="4Fe-4S ferredoxin-type" evidence="2">
    <location>
        <begin position="198"/>
        <end position="230"/>
    </location>
</feature>
<accession>A0A9P4VJX4</accession>
<feature type="compositionally biased region" description="Polar residues" evidence="1">
    <location>
        <begin position="229"/>
        <end position="246"/>
    </location>
</feature>
<dbReference type="OrthoDB" id="5152741at2759"/>
<sequence length="261" mass="30027">MEGKIEEDAQAIGSLPAQLRYVYMHLQKAAKINMTTFYELEVKKDSPNPYRLLERLNILYGERNRRQKAIQSLHSIRQRDNETFIAFYPRFEREIANADAEGKKKDTYEEFAQRCEKISNDMELFGQWAKVRSSRSAQTTNTETSHRDMEWEPTPSVPTSTQVNSTRTRNNKDGYPSKRPEDQVLIGKRAKWVDQGEINARIRENHCLRCGRDGCRVSTCPLAAPIRPKQSTHVSTAVSPRPTITQAMVEEDDSTEEDASQ</sequence>
<dbReference type="InterPro" id="IPR017896">
    <property type="entry name" value="4Fe4S_Fe-S-bd"/>
</dbReference>
<proteinExistence type="predicted"/>
<dbReference type="PROSITE" id="PS51379">
    <property type="entry name" value="4FE4S_FER_2"/>
    <property type="match status" value="1"/>
</dbReference>
<keyword evidence="4" id="KW-1185">Reference proteome</keyword>
<dbReference type="AlphaFoldDB" id="A0A9P4VJX4"/>
<feature type="compositionally biased region" description="Basic and acidic residues" evidence="1">
    <location>
        <begin position="170"/>
        <end position="182"/>
    </location>
</feature>
<reference evidence="3" key="1">
    <citation type="journal article" date="2020" name="Stud. Mycol.">
        <title>101 Dothideomycetes genomes: a test case for predicting lifestyles and emergence of pathogens.</title>
        <authorList>
            <person name="Haridas S."/>
            <person name="Albert R."/>
            <person name="Binder M."/>
            <person name="Bloem J."/>
            <person name="Labutti K."/>
            <person name="Salamov A."/>
            <person name="Andreopoulos B."/>
            <person name="Baker S."/>
            <person name="Barry K."/>
            <person name="Bills G."/>
            <person name="Bluhm B."/>
            <person name="Cannon C."/>
            <person name="Castanera R."/>
            <person name="Culley D."/>
            <person name="Daum C."/>
            <person name="Ezra D."/>
            <person name="Gonzalez J."/>
            <person name="Henrissat B."/>
            <person name="Kuo A."/>
            <person name="Liang C."/>
            <person name="Lipzen A."/>
            <person name="Lutzoni F."/>
            <person name="Magnuson J."/>
            <person name="Mondo S."/>
            <person name="Nolan M."/>
            <person name="Ohm R."/>
            <person name="Pangilinan J."/>
            <person name="Park H.-J."/>
            <person name="Ramirez L."/>
            <person name="Alfaro M."/>
            <person name="Sun H."/>
            <person name="Tritt A."/>
            <person name="Yoshinaga Y."/>
            <person name="Zwiers L.-H."/>
            <person name="Turgeon B."/>
            <person name="Goodwin S."/>
            <person name="Spatafora J."/>
            <person name="Crous P."/>
            <person name="Grigoriev I."/>
        </authorList>
    </citation>
    <scope>NUCLEOTIDE SEQUENCE</scope>
    <source>
        <strain evidence="3">CBS 101060</strain>
    </source>
</reference>
<evidence type="ECO:0000256" key="1">
    <source>
        <dbReference type="SAM" id="MobiDB-lite"/>
    </source>
</evidence>
<evidence type="ECO:0000313" key="4">
    <source>
        <dbReference type="Proteomes" id="UP000799429"/>
    </source>
</evidence>
<protein>
    <recommendedName>
        <fullName evidence="2">4Fe-4S ferredoxin-type domain-containing protein</fullName>
    </recommendedName>
</protein>
<comment type="caution">
    <text evidence="3">The sequence shown here is derived from an EMBL/GenBank/DDBJ whole genome shotgun (WGS) entry which is preliminary data.</text>
</comment>
<dbReference type="Proteomes" id="UP000799429">
    <property type="component" value="Unassembled WGS sequence"/>
</dbReference>
<evidence type="ECO:0000313" key="3">
    <source>
        <dbReference type="EMBL" id="KAF2835751.1"/>
    </source>
</evidence>
<organism evidence="3 4">
    <name type="scientific">Patellaria atrata CBS 101060</name>
    <dbReference type="NCBI Taxonomy" id="1346257"/>
    <lineage>
        <taxon>Eukaryota</taxon>
        <taxon>Fungi</taxon>
        <taxon>Dikarya</taxon>
        <taxon>Ascomycota</taxon>
        <taxon>Pezizomycotina</taxon>
        <taxon>Dothideomycetes</taxon>
        <taxon>Dothideomycetes incertae sedis</taxon>
        <taxon>Patellariales</taxon>
        <taxon>Patellariaceae</taxon>
        <taxon>Patellaria</taxon>
    </lineage>
</organism>